<protein>
    <submittedName>
        <fullName evidence="1">Uncharacterized protein</fullName>
    </submittedName>
</protein>
<dbReference type="AlphaFoldDB" id="M5RVK4"/>
<accession>M5RVK4</accession>
<reference evidence="1 2" key="1">
    <citation type="journal article" date="2013" name="Mar. Genomics">
        <title>Expression of sulfatases in Rhodopirellula baltica and the diversity of sulfatases in the genus Rhodopirellula.</title>
        <authorList>
            <person name="Wegner C.E."/>
            <person name="Richter-Heitmann T."/>
            <person name="Klindworth A."/>
            <person name="Klockow C."/>
            <person name="Richter M."/>
            <person name="Achstetter T."/>
            <person name="Glockner F.O."/>
            <person name="Harder J."/>
        </authorList>
    </citation>
    <scope>NUCLEOTIDE SEQUENCE [LARGE SCALE GENOMIC DNA]</scope>
    <source>
        <strain evidence="1 2">SH398</strain>
    </source>
</reference>
<dbReference type="Proteomes" id="UP000011996">
    <property type="component" value="Unassembled WGS sequence"/>
</dbReference>
<organism evidence="1 2">
    <name type="scientific">Rhodopirellula europaea SH398</name>
    <dbReference type="NCBI Taxonomy" id="1263868"/>
    <lineage>
        <taxon>Bacteria</taxon>
        <taxon>Pseudomonadati</taxon>
        <taxon>Planctomycetota</taxon>
        <taxon>Planctomycetia</taxon>
        <taxon>Pirellulales</taxon>
        <taxon>Pirellulaceae</taxon>
        <taxon>Rhodopirellula</taxon>
    </lineage>
</organism>
<name>M5RVK4_9BACT</name>
<gene>
    <name evidence="1" type="ORF">RESH_06133</name>
</gene>
<comment type="caution">
    <text evidence="1">The sequence shown here is derived from an EMBL/GenBank/DDBJ whole genome shotgun (WGS) entry which is preliminary data.</text>
</comment>
<sequence length="45" mass="5191">MPIAKRVLQNGLIEAFQRRDMSRNLAASIGDLTSRFHMPQSTRYL</sequence>
<dbReference type="STRING" id="1263868.RESH_06133"/>
<evidence type="ECO:0000313" key="2">
    <source>
        <dbReference type="Proteomes" id="UP000011996"/>
    </source>
</evidence>
<dbReference type="EMBL" id="ANOF01000204">
    <property type="protein sequence ID" value="EMI23231.1"/>
    <property type="molecule type" value="Genomic_DNA"/>
</dbReference>
<dbReference type="PATRIC" id="fig|1263868.3.peg.6654"/>
<evidence type="ECO:0000313" key="1">
    <source>
        <dbReference type="EMBL" id="EMI23231.1"/>
    </source>
</evidence>
<proteinExistence type="predicted"/>